<evidence type="ECO:0000313" key="3">
    <source>
        <dbReference type="Proteomes" id="UP001166286"/>
    </source>
</evidence>
<dbReference type="InterPro" id="IPR038305">
    <property type="entry name" value="HeLo_sf"/>
</dbReference>
<gene>
    <name evidence="2" type="ORF">JMJ35_010002</name>
</gene>
<dbReference type="AlphaFoldDB" id="A0AA39V1L9"/>
<name>A0AA39V1L9_9LECA</name>
<dbReference type="PANTHER" id="PTHR37542">
    <property type="entry name" value="HELO DOMAIN-CONTAINING PROTEIN-RELATED"/>
    <property type="match status" value="1"/>
</dbReference>
<evidence type="ECO:0000259" key="1">
    <source>
        <dbReference type="Pfam" id="PF14479"/>
    </source>
</evidence>
<dbReference type="Gene3D" id="1.10.510.10">
    <property type="entry name" value="Transferase(Phosphotransferase) domain 1"/>
    <property type="match status" value="1"/>
</dbReference>
<organism evidence="2 3">
    <name type="scientific">Cladonia borealis</name>
    <dbReference type="NCBI Taxonomy" id="184061"/>
    <lineage>
        <taxon>Eukaryota</taxon>
        <taxon>Fungi</taxon>
        <taxon>Dikarya</taxon>
        <taxon>Ascomycota</taxon>
        <taxon>Pezizomycotina</taxon>
        <taxon>Lecanoromycetes</taxon>
        <taxon>OSLEUM clade</taxon>
        <taxon>Lecanoromycetidae</taxon>
        <taxon>Lecanorales</taxon>
        <taxon>Lecanorineae</taxon>
        <taxon>Cladoniaceae</taxon>
        <taxon>Cladonia</taxon>
    </lineage>
</organism>
<evidence type="ECO:0000313" key="2">
    <source>
        <dbReference type="EMBL" id="KAK0507479.1"/>
    </source>
</evidence>
<proteinExistence type="predicted"/>
<dbReference type="Gene3D" id="1.20.120.1020">
    <property type="entry name" value="Prion-inhibition and propagation, HeLo domain"/>
    <property type="match status" value="1"/>
</dbReference>
<dbReference type="InterPro" id="IPR011009">
    <property type="entry name" value="Kinase-like_dom_sf"/>
</dbReference>
<dbReference type="InterPro" id="IPR029498">
    <property type="entry name" value="HeLo_dom"/>
</dbReference>
<dbReference type="SUPFAM" id="SSF56112">
    <property type="entry name" value="Protein kinase-like (PK-like)"/>
    <property type="match status" value="1"/>
</dbReference>
<dbReference type="Pfam" id="PF14479">
    <property type="entry name" value="HeLo"/>
    <property type="match status" value="1"/>
</dbReference>
<comment type="caution">
    <text evidence="2">The sequence shown here is derived from an EMBL/GenBank/DDBJ whole genome shotgun (WGS) entry which is preliminary data.</text>
</comment>
<sequence>MELLGIPPLVAQVFALGRTGYRLVRDFKSTGEHSTRLLGELEIEDRRFQAWGEATGLSRSDWNGLQHCYLDQAVLDILCSIVLRFADISKLVERYGHQKSQGTGQEVETKVAIESISILDYKSLTNLQSITEEVARYREIIKLTQTSISALNKFRWVLADRQKFKRLIDDLHSSNNSLGALSTPKTLAVANSLSTFDLLNTNDPSHLSLISTSSSSSHPELSRTAAFKSQNLLSPSSFSLPPDPIPHQDLVIDDPITPSRTLALLLSKNVPVSRVLIEWKSRGSFSNPISSNASSALILSRIQKLVHLLASNPPHAFRTLSCAGYHAGPIRIGLIFNLPSSASGTSLPSSLEQLLGDRKIVQAIYGGKPPLEARFRLAHALAQAVAGLLLVNWLHKGVCARNVLFFPCKDDASAIDISSPFLTGFDFSREVTDRAFSENSIGLANDLYRHPDHDAGSEFQKSYDIYALGLVLLQIGLWESLETLGGVEKDNEGNFVYASHRKLREDLLERCIQSGRLCYRMGTGYQNAVRYCLNMGIGLQHNEKMRPIAAGSFFSMVICNLTAFSM</sequence>
<reference evidence="2" key="1">
    <citation type="submission" date="2023-03" db="EMBL/GenBank/DDBJ databases">
        <title>Complete genome of Cladonia borealis.</title>
        <authorList>
            <person name="Park H."/>
        </authorList>
    </citation>
    <scope>NUCLEOTIDE SEQUENCE</scope>
    <source>
        <strain evidence="2">ANT050790</strain>
    </source>
</reference>
<dbReference type="EMBL" id="JAFEKC020000023">
    <property type="protein sequence ID" value="KAK0507479.1"/>
    <property type="molecule type" value="Genomic_DNA"/>
</dbReference>
<dbReference type="Proteomes" id="UP001166286">
    <property type="component" value="Unassembled WGS sequence"/>
</dbReference>
<feature type="domain" description="Prion-inhibition and propagation HeLo" evidence="1">
    <location>
        <begin position="10"/>
        <end position="209"/>
    </location>
</feature>
<keyword evidence="3" id="KW-1185">Reference proteome</keyword>
<accession>A0AA39V1L9</accession>
<dbReference type="PANTHER" id="PTHR37542:SF1">
    <property type="entry name" value="PRION-INHIBITION AND PROPAGATION HELO DOMAIN-CONTAINING PROTEIN"/>
    <property type="match status" value="1"/>
</dbReference>
<protein>
    <recommendedName>
        <fullName evidence="1">Prion-inhibition and propagation HeLo domain-containing protein</fullName>
    </recommendedName>
</protein>